<proteinExistence type="predicted"/>
<dbReference type="AlphaFoldDB" id="A0A4Q9MZB4"/>
<dbReference type="EMBL" id="ML143391">
    <property type="protein sequence ID" value="TBU33500.1"/>
    <property type="molecule type" value="Genomic_DNA"/>
</dbReference>
<protein>
    <submittedName>
        <fullName evidence="1">Uncharacterized protein</fullName>
    </submittedName>
</protein>
<gene>
    <name evidence="1" type="ORF">BD311DRAFT_437998</name>
</gene>
<organism evidence="1">
    <name type="scientific">Dichomitus squalens</name>
    <dbReference type="NCBI Taxonomy" id="114155"/>
    <lineage>
        <taxon>Eukaryota</taxon>
        <taxon>Fungi</taxon>
        <taxon>Dikarya</taxon>
        <taxon>Basidiomycota</taxon>
        <taxon>Agaricomycotina</taxon>
        <taxon>Agaricomycetes</taxon>
        <taxon>Polyporales</taxon>
        <taxon>Polyporaceae</taxon>
        <taxon>Dichomitus</taxon>
    </lineage>
</organism>
<accession>A0A4Q9MZB4</accession>
<sequence>MPVAQGTLLAVDAATMLGPTPCTQSQAICPLAVEPSPTDLPKRRPFAAQACFVHSDAAPEELRRVGTSTCHRIRLMEEAVLGRRTSSQFGVRCSTSSASRRRRGSLGSCAKRAREVRRWQVPVCPAVFPIAVARLAPRLEAAASSQEIGKSRAYRGAMAAAHSTTGTRTVPSDDLRSYDGLLRLRRTGAGGMTIAPMASHASAYYAELASALLLRIVYDMWHLVDDEASYIGGRIAPPLLYWLFDTELYTHARIVCLVLLTHRKHVWWFLEWNMDTIGDAP</sequence>
<dbReference type="Proteomes" id="UP000292957">
    <property type="component" value="Unassembled WGS sequence"/>
</dbReference>
<evidence type="ECO:0000313" key="1">
    <source>
        <dbReference type="EMBL" id="TBU33500.1"/>
    </source>
</evidence>
<reference evidence="1" key="1">
    <citation type="submission" date="2019-01" db="EMBL/GenBank/DDBJ databases">
        <title>Draft genome sequences of three monokaryotic isolates of the white-rot basidiomycete fungus Dichomitus squalens.</title>
        <authorList>
            <consortium name="DOE Joint Genome Institute"/>
            <person name="Lopez S.C."/>
            <person name="Andreopoulos B."/>
            <person name="Pangilinan J."/>
            <person name="Lipzen A."/>
            <person name="Riley R."/>
            <person name="Ahrendt S."/>
            <person name="Ng V."/>
            <person name="Barry K."/>
            <person name="Daum C."/>
            <person name="Grigoriev I.V."/>
            <person name="Hilden K.S."/>
            <person name="Makela M.R."/>
            <person name="de Vries R.P."/>
        </authorList>
    </citation>
    <scope>NUCLEOTIDE SEQUENCE [LARGE SCALE GENOMIC DNA]</scope>
    <source>
        <strain evidence="1">OM18370.1</strain>
    </source>
</reference>
<name>A0A4Q9MZB4_9APHY</name>